<feature type="region of interest" description="Disordered" evidence="1">
    <location>
        <begin position="314"/>
        <end position="467"/>
    </location>
</feature>
<feature type="compositionally biased region" description="Pro residues" evidence="1">
    <location>
        <begin position="598"/>
        <end position="623"/>
    </location>
</feature>
<keyword evidence="3" id="KW-1185">Reference proteome</keyword>
<feature type="compositionally biased region" description="Basic and acidic residues" evidence="1">
    <location>
        <begin position="392"/>
        <end position="407"/>
    </location>
</feature>
<feature type="compositionally biased region" description="Acidic residues" evidence="1">
    <location>
        <begin position="414"/>
        <end position="423"/>
    </location>
</feature>
<reference evidence="2 3" key="1">
    <citation type="journal article" date="2016" name="Mol. Biol. Evol.">
        <title>Comparative Genomics of Early-Diverging Mushroom-Forming Fungi Provides Insights into the Origins of Lignocellulose Decay Capabilities.</title>
        <authorList>
            <person name="Nagy L.G."/>
            <person name="Riley R."/>
            <person name="Tritt A."/>
            <person name="Adam C."/>
            <person name="Daum C."/>
            <person name="Floudas D."/>
            <person name="Sun H."/>
            <person name="Yadav J.S."/>
            <person name="Pangilinan J."/>
            <person name="Larsson K.H."/>
            <person name="Matsuura K."/>
            <person name="Barry K."/>
            <person name="Labutti K."/>
            <person name="Kuo R."/>
            <person name="Ohm R.A."/>
            <person name="Bhattacharya S.S."/>
            <person name="Shirouzu T."/>
            <person name="Yoshinaga Y."/>
            <person name="Martin F.M."/>
            <person name="Grigoriev I.V."/>
            <person name="Hibbett D.S."/>
        </authorList>
    </citation>
    <scope>NUCLEOTIDE SEQUENCE [LARGE SCALE GENOMIC DNA]</scope>
    <source>
        <strain evidence="2 3">HHB9708</strain>
    </source>
</reference>
<feature type="compositionally biased region" description="Low complexity" evidence="1">
    <location>
        <begin position="319"/>
        <end position="361"/>
    </location>
</feature>
<feature type="compositionally biased region" description="Basic and acidic residues" evidence="1">
    <location>
        <begin position="509"/>
        <end position="518"/>
    </location>
</feature>
<dbReference type="OrthoDB" id="2803783at2759"/>
<name>A0A164RXM0_9AGAM</name>
<feature type="compositionally biased region" description="Polar residues" evidence="1">
    <location>
        <begin position="362"/>
        <end position="381"/>
    </location>
</feature>
<dbReference type="PANTHER" id="PTHR48125">
    <property type="entry name" value="LP07818P1"/>
    <property type="match status" value="1"/>
</dbReference>
<feature type="region of interest" description="Disordered" evidence="1">
    <location>
        <begin position="824"/>
        <end position="898"/>
    </location>
</feature>
<proteinExistence type="predicted"/>
<evidence type="ECO:0000313" key="2">
    <source>
        <dbReference type="EMBL" id="KZS90979.1"/>
    </source>
</evidence>
<feature type="region of interest" description="Disordered" evidence="1">
    <location>
        <begin position="488"/>
        <end position="653"/>
    </location>
</feature>
<dbReference type="EMBL" id="KV419418">
    <property type="protein sequence ID" value="KZS90979.1"/>
    <property type="molecule type" value="Genomic_DNA"/>
</dbReference>
<gene>
    <name evidence="2" type="ORF">SISNIDRAFT_468211</name>
</gene>
<dbReference type="Proteomes" id="UP000076722">
    <property type="component" value="Unassembled WGS sequence"/>
</dbReference>
<evidence type="ECO:0000313" key="3">
    <source>
        <dbReference type="Proteomes" id="UP000076722"/>
    </source>
</evidence>
<protein>
    <submittedName>
        <fullName evidence="2">Uncharacterized protein</fullName>
    </submittedName>
</protein>
<feature type="compositionally biased region" description="Pro residues" evidence="1">
    <location>
        <begin position="632"/>
        <end position="646"/>
    </location>
</feature>
<feature type="region of interest" description="Disordered" evidence="1">
    <location>
        <begin position="202"/>
        <end position="223"/>
    </location>
</feature>
<organism evidence="2 3">
    <name type="scientific">Sistotremastrum niveocremeum HHB9708</name>
    <dbReference type="NCBI Taxonomy" id="1314777"/>
    <lineage>
        <taxon>Eukaryota</taxon>
        <taxon>Fungi</taxon>
        <taxon>Dikarya</taxon>
        <taxon>Basidiomycota</taxon>
        <taxon>Agaricomycotina</taxon>
        <taxon>Agaricomycetes</taxon>
        <taxon>Sistotremastrales</taxon>
        <taxon>Sistotremastraceae</taxon>
        <taxon>Sertulicium</taxon>
        <taxon>Sertulicium niveocremeum</taxon>
    </lineage>
</organism>
<sequence length="1363" mass="151752">MSVYRSTWPEDRLQYLTKRLEGFKDAQDQGKTAAYLAETYAHFDATWPVTSKEDEAYSLALPELQRACDERRAQGKKKIKNPAPNATVARQRKIKDWIYNGVRTAADSKGRRTKAVIPMRKATPKVQAKRHRWQIYSGLYYEKKIQKSYEAHIAQLEATRTANGEAPLTKDEKFAARNAFTLKCLDDETEEVKAEVEELWQAQGEAEAGSEEEEANDHEKSEALRQDSIDILPRTMKSHSNSIFVATNFVGITIYVGRVPRNGNEMSVYITHVDLSASTGKHLADGQKFEDTVPGFKERYIDPILEYAHRCLPETPKENSPATTNASPPTNPSDKTSNQTSSTPPQTIPTPSSNSITASTTQPTPSSGPIQAAQPTQSDAPSSAPPHQPTNNEKEKETDAHTSDRDGAGMGEGDVQEQFDEPGEGGGGEQDGGKDDEEDDDVQDEEEEEEEEEEEPAPRMLTGRALMREREKNIQKWKTILDNIGAKEASAELFNAPPPIEKAKKRPREKAASSEPCRRSSRLSKGNPQEDETLQEKTTSDDEEERHESEPLGDPKENAAKPTSGTRAKEAESAATEAVHSVPQSQPPPQPIRSSPVPSQPPPAAPVPLPSPSVPSPAVPIPSPAASAPLSLPAPPPSAPTPPNSAPFPIDAITVPPDGPQWLVEAVEYLKAIPNPPPQWNSAISGLIELDRSLGFDEQRVRLPTQYRPTHVARWMQLARDFTKHPAGEPNWSLPNLADECEKWWISLFDSLRGSGLPLERTGANAKWWKIVNFGTSNGYFLILLCLSWWADALEDTDVELRARLAVIVDDVAWVSHQLVQYNQSRPPSAKRTHADVEPDNQSPTKRKRRRNNGPNGRIRYGGIDFTPRIKPKPEQPTPAHNRSLTGPGGRGKGDRGRLYNPWRSHMAWVKPEVEDEHRGLEEFKKELGLRGDLLNRYVGRLLGIASSDTGRTKMIVVEAGTVAAYDYLQSLSGFEYFVEHTRIVNIKSFGVYAELTKTQDTDSLGNTEGRGQEGCVWEDWGGWMFGGRIQGGGWRKHFGGTEMVSQILSRGDTFSVNADRTGAASGSFELYAARFQQMREAVTRWSQEKTEENGRVLWNWLRWWSGSNESVQRTSSPSVGDIGWIEGNVWHPISLVHQVPLAGPPRYSIAADRWHDGEWDAIQGTEIGGYTRWSIDVSSSEEEVNLRTFVRAYCTDDILDFFLGSARSLAKDFGIDVHPLRIVSSTGFRVDPSLAILDEQTSFVYYFAYRPNPDGSVRDPPGFWSLCPDPPFSDCHLQVDAAHVHFHIEAFIEYERINNRVLSLLPDLESHGFIPVSDITYAFDPPFASITELSDQHAPDLAISERPKKQFGDALLSVFRKN</sequence>
<accession>A0A164RXM0</accession>
<feature type="compositionally biased region" description="Basic and acidic residues" evidence="1">
    <location>
        <begin position="534"/>
        <end position="559"/>
    </location>
</feature>
<dbReference type="STRING" id="1314777.A0A164RXM0"/>
<feature type="compositionally biased region" description="Acidic residues" evidence="1">
    <location>
        <begin position="434"/>
        <end position="455"/>
    </location>
</feature>
<feature type="compositionally biased region" description="Low complexity" evidence="1">
    <location>
        <begin position="853"/>
        <end position="863"/>
    </location>
</feature>
<evidence type="ECO:0000256" key="1">
    <source>
        <dbReference type="SAM" id="MobiDB-lite"/>
    </source>
</evidence>
<dbReference type="PANTHER" id="PTHR48125:SF12">
    <property type="entry name" value="AT HOOK TRANSCRIPTION FACTOR FAMILY-RELATED"/>
    <property type="match status" value="1"/>
</dbReference>